<dbReference type="Gene3D" id="3.40.50.1110">
    <property type="entry name" value="SGNH hydrolase"/>
    <property type="match status" value="1"/>
</dbReference>
<proteinExistence type="predicted"/>
<protein>
    <submittedName>
        <fullName evidence="3">GDSL-type esterase/lipase family protein</fullName>
    </submittedName>
</protein>
<evidence type="ECO:0000256" key="1">
    <source>
        <dbReference type="SAM" id="MobiDB-lite"/>
    </source>
</evidence>
<dbReference type="PROSITE" id="PS51318">
    <property type="entry name" value="TAT"/>
    <property type="match status" value="1"/>
</dbReference>
<dbReference type="SUPFAM" id="SSF52266">
    <property type="entry name" value="SGNH hydrolase"/>
    <property type="match status" value="1"/>
</dbReference>
<dbReference type="InterPro" id="IPR006311">
    <property type="entry name" value="TAT_signal"/>
</dbReference>
<feature type="signal peptide" evidence="2">
    <location>
        <begin position="1"/>
        <end position="35"/>
    </location>
</feature>
<feature type="chain" id="PRO_5046939348" evidence="2">
    <location>
        <begin position="36"/>
        <end position="395"/>
    </location>
</feature>
<dbReference type="PANTHER" id="PTHR37981">
    <property type="entry name" value="LIPASE 2"/>
    <property type="match status" value="1"/>
</dbReference>
<dbReference type="RefSeq" id="WP_249460021.1">
    <property type="nucleotide sequence ID" value="NZ_JAMCCK010000020.1"/>
</dbReference>
<dbReference type="PANTHER" id="PTHR37981:SF1">
    <property type="entry name" value="SGNH HYDROLASE-TYPE ESTERASE DOMAIN-CONTAINING PROTEIN"/>
    <property type="match status" value="1"/>
</dbReference>
<dbReference type="InterPro" id="IPR037460">
    <property type="entry name" value="SEST-like"/>
</dbReference>
<evidence type="ECO:0000313" key="3">
    <source>
        <dbReference type="EMBL" id="MCL3994720.1"/>
    </source>
</evidence>
<organism evidence="3 4">
    <name type="scientific">Streptomyces lavenduligriseus</name>
    <dbReference type="NCBI Taxonomy" id="67315"/>
    <lineage>
        <taxon>Bacteria</taxon>
        <taxon>Bacillati</taxon>
        <taxon>Actinomycetota</taxon>
        <taxon>Actinomycetes</taxon>
        <taxon>Kitasatosporales</taxon>
        <taxon>Streptomycetaceae</taxon>
        <taxon>Streptomyces</taxon>
    </lineage>
</organism>
<dbReference type="Proteomes" id="UP001202052">
    <property type="component" value="Unassembled WGS sequence"/>
</dbReference>
<comment type="caution">
    <text evidence="3">The sequence shown here is derived from an EMBL/GenBank/DDBJ whole genome shotgun (WGS) entry which is preliminary data.</text>
</comment>
<sequence>MRTSRVRGRRRLAVAAAAVAALCGAGLLQGGGAHAQGKAAETPWVVSLGDSFISGEAGRWSGNSNDSDGGYSGTDRAFDPATGATDEHRVYGASYDNACNRSDSAEVNSAPVPAGARRLNLACSGATSTAILLPGHGGSPFKSEPSQAQQLQKAVTGHPVRAVVVSIGGNDLGFEDVIVSCSKAFLSPFGATPCAPAEGPAVKERLPKMRTAAVKALADVTTAMDRAGHPAGSYRLILQSYPSPLPDGARVRYPGEKYDRLTDGGCPFFDKDLTWAHDQLVPEISTTLASAAHASGAEFLDLSRAFDGREVCSTTTVQAGPDQRPSGRTSEWVRFVTTGAGQGQRQESLHPNYYGQLALGACLGLQLDRAPGDHRCVNTPGEGPRAMRLRSASTT</sequence>
<gene>
    <name evidence="3" type="ORF">M4438_14505</name>
</gene>
<feature type="region of interest" description="Disordered" evidence="1">
    <location>
        <begin position="57"/>
        <end position="85"/>
    </location>
</feature>
<accession>A0ABT0NTJ6</accession>
<reference evidence="3 4" key="1">
    <citation type="submission" date="2022-05" db="EMBL/GenBank/DDBJ databases">
        <title>Genome Resource of Streptomyces lavenduligriseus GA1-1, a Strain with Broad-Spectrum Antifungal Activity against Phytopathogenic Fungi.</title>
        <authorList>
            <person name="Qi D."/>
        </authorList>
    </citation>
    <scope>NUCLEOTIDE SEQUENCE [LARGE SCALE GENOMIC DNA]</scope>
    <source>
        <strain evidence="3 4">GA1-1</strain>
    </source>
</reference>
<keyword evidence="4" id="KW-1185">Reference proteome</keyword>
<keyword evidence="2" id="KW-0732">Signal</keyword>
<evidence type="ECO:0000256" key="2">
    <source>
        <dbReference type="SAM" id="SignalP"/>
    </source>
</evidence>
<dbReference type="EMBL" id="JAMCCK010000020">
    <property type="protein sequence ID" value="MCL3994720.1"/>
    <property type="molecule type" value="Genomic_DNA"/>
</dbReference>
<name>A0ABT0NTJ6_9ACTN</name>
<evidence type="ECO:0000313" key="4">
    <source>
        <dbReference type="Proteomes" id="UP001202052"/>
    </source>
</evidence>
<dbReference type="InterPro" id="IPR036514">
    <property type="entry name" value="SGNH_hydro_sf"/>
</dbReference>